<dbReference type="RefSeq" id="WP_116075777.1">
    <property type="nucleotide sequence ID" value="NZ_CP187635.1"/>
</dbReference>
<comment type="caution">
    <text evidence="1">The sequence shown here is derived from an EMBL/GenBank/DDBJ whole genome shotgun (WGS) entry which is preliminary data.</text>
</comment>
<accession>A0A3D8WZK4</accession>
<gene>
    <name evidence="1" type="ORF">C3744_17720</name>
</gene>
<protein>
    <submittedName>
        <fullName evidence="1">Uncharacterized protein</fullName>
    </submittedName>
</protein>
<organism evidence="1 2">
    <name type="scientific">Priestia megaterium</name>
    <name type="common">Bacillus megaterium</name>
    <dbReference type="NCBI Taxonomy" id="1404"/>
    <lineage>
        <taxon>Bacteria</taxon>
        <taxon>Bacillati</taxon>
        <taxon>Bacillota</taxon>
        <taxon>Bacilli</taxon>
        <taxon>Bacillales</taxon>
        <taxon>Bacillaceae</taxon>
        <taxon>Priestia</taxon>
    </lineage>
</organism>
<reference evidence="1 2" key="1">
    <citation type="journal article" date="2018" name="Appl. Environ. Microbiol.">
        <title>Antimicrobial susceptibility testing and tentative epidemiological cut-off values of five Bacillus species relevant for use as animal feed additives or for plant protection.</title>
        <authorList>
            <person name="Agerso Y."/>
            <person name="Stuer-Lauridsen B."/>
            <person name="Bjerre K."/>
            <person name="Jensen M.G."/>
            <person name="Johansen E."/>
            <person name="Bennedsen M."/>
            <person name="Brockmann E."/>
            <person name="Nielsen B."/>
        </authorList>
    </citation>
    <scope>NUCLEOTIDE SEQUENCE [LARGE SCALE GENOMIC DNA]</scope>
    <source>
        <strain evidence="1 2">CHCC20162</strain>
    </source>
</reference>
<name>A0A3D8WZK4_PRIMG</name>
<proteinExistence type="predicted"/>
<evidence type="ECO:0000313" key="1">
    <source>
        <dbReference type="EMBL" id="RDZ12532.1"/>
    </source>
</evidence>
<dbReference type="EMBL" id="PQWM01000020">
    <property type="protein sequence ID" value="RDZ12532.1"/>
    <property type="molecule type" value="Genomic_DNA"/>
</dbReference>
<dbReference type="Proteomes" id="UP000256519">
    <property type="component" value="Unassembled WGS sequence"/>
</dbReference>
<dbReference type="AlphaFoldDB" id="A0A3D8WZK4"/>
<evidence type="ECO:0000313" key="2">
    <source>
        <dbReference type="Proteomes" id="UP000256519"/>
    </source>
</evidence>
<sequence length="107" mass="13095">MIKQRRMVSFDPETDQYLSDYMKEHHFRFPGDAIARICKEHEEFKNAEENHSISIKESVSKNIESLLKEELRDIRDELNRSERNIQYSLTKNLMEMREYFYQKDDKE</sequence>